<dbReference type="AlphaFoldDB" id="W2SL17"/>
<dbReference type="KEGG" id="nai:NECAME_14827"/>
<keyword evidence="2" id="KW-1185">Reference proteome</keyword>
<reference evidence="2" key="1">
    <citation type="journal article" date="2014" name="Nat. Genet.">
        <title>Genome of the human hookworm Necator americanus.</title>
        <authorList>
            <person name="Tang Y.T."/>
            <person name="Gao X."/>
            <person name="Rosa B.A."/>
            <person name="Abubucker S."/>
            <person name="Hallsworth-Pepin K."/>
            <person name="Martin J."/>
            <person name="Tyagi R."/>
            <person name="Heizer E."/>
            <person name="Zhang X."/>
            <person name="Bhonagiri-Palsikar V."/>
            <person name="Minx P."/>
            <person name="Warren W.C."/>
            <person name="Wang Q."/>
            <person name="Zhan B."/>
            <person name="Hotez P.J."/>
            <person name="Sternberg P.W."/>
            <person name="Dougall A."/>
            <person name="Gaze S.T."/>
            <person name="Mulvenna J."/>
            <person name="Sotillo J."/>
            <person name="Ranganathan S."/>
            <person name="Rabelo E.M."/>
            <person name="Wilson R.K."/>
            <person name="Felgner P.L."/>
            <person name="Bethony J."/>
            <person name="Hawdon J.M."/>
            <person name="Gasser R.B."/>
            <person name="Loukas A."/>
            <person name="Mitreva M."/>
        </authorList>
    </citation>
    <scope>NUCLEOTIDE SEQUENCE [LARGE SCALE GENOMIC DNA]</scope>
</reference>
<accession>W2SL17</accession>
<organism evidence="1 2">
    <name type="scientific">Necator americanus</name>
    <name type="common">Human hookworm</name>
    <dbReference type="NCBI Taxonomy" id="51031"/>
    <lineage>
        <taxon>Eukaryota</taxon>
        <taxon>Metazoa</taxon>
        <taxon>Ecdysozoa</taxon>
        <taxon>Nematoda</taxon>
        <taxon>Chromadorea</taxon>
        <taxon>Rhabditida</taxon>
        <taxon>Rhabditina</taxon>
        <taxon>Rhabditomorpha</taxon>
        <taxon>Strongyloidea</taxon>
        <taxon>Ancylostomatidae</taxon>
        <taxon>Bunostominae</taxon>
        <taxon>Necator</taxon>
    </lineage>
</organism>
<evidence type="ECO:0000313" key="2">
    <source>
        <dbReference type="Proteomes" id="UP000053676"/>
    </source>
</evidence>
<gene>
    <name evidence="1" type="ORF">NECAME_14827</name>
</gene>
<sequence>MFRSIKFCKLLEALLIRARSGHPRTGLTEVEVEAKAKECNPDVDHLRRTVDAFLHRLRQCIRAKEDRIENE</sequence>
<name>W2SL17_NECAM</name>
<evidence type="ECO:0000313" key="1">
    <source>
        <dbReference type="EMBL" id="ETN70354.1"/>
    </source>
</evidence>
<proteinExistence type="predicted"/>
<dbReference type="Proteomes" id="UP000053676">
    <property type="component" value="Unassembled WGS sequence"/>
</dbReference>
<dbReference type="EMBL" id="KI668971">
    <property type="protein sequence ID" value="ETN70354.1"/>
    <property type="molecule type" value="Genomic_DNA"/>
</dbReference>
<protein>
    <submittedName>
        <fullName evidence="1">Uncharacterized protein</fullName>
    </submittedName>
</protein>